<reference evidence="2 4" key="2">
    <citation type="journal article" date="2018" name="FEMS Microbiol. Ecol.">
        <title>Co-invading symbiotic mutualists of Medicago polymorpha retain high ancestral diversity and contain diverse accessory genomes.</title>
        <authorList>
            <person name="Porter S.S."/>
            <person name="Faber-Hammond J.J."/>
            <person name="Friesen M.L."/>
        </authorList>
    </citation>
    <scope>NUCLEOTIDE SEQUENCE [LARGE SCALE GENOMIC DNA]</scope>
    <source>
        <strain evidence="2 4">Str16</strain>
    </source>
</reference>
<gene>
    <name evidence="2" type="ORF">BMJ33_02230</name>
    <name evidence="3" type="ORF">EMEDMD4_490016</name>
</gene>
<organism evidence="3">
    <name type="scientific">Sinorhizobium medicae</name>
    <dbReference type="NCBI Taxonomy" id="110321"/>
    <lineage>
        <taxon>Bacteria</taxon>
        <taxon>Pseudomonadati</taxon>
        <taxon>Pseudomonadota</taxon>
        <taxon>Alphaproteobacteria</taxon>
        <taxon>Hyphomicrobiales</taxon>
        <taxon>Rhizobiaceae</taxon>
        <taxon>Sinorhizobium/Ensifer group</taxon>
        <taxon>Sinorhizobium</taxon>
    </lineage>
</organism>
<dbReference type="InterPro" id="IPR032857">
    <property type="entry name" value="ALKBH4"/>
</dbReference>
<feature type="domain" description="Fe2OG dioxygenase" evidence="1">
    <location>
        <begin position="95"/>
        <end position="186"/>
    </location>
</feature>
<dbReference type="GO" id="GO:0032451">
    <property type="term" value="F:demethylase activity"/>
    <property type="evidence" value="ECO:0007669"/>
    <property type="project" value="TreeGrafter"/>
</dbReference>
<dbReference type="Proteomes" id="UP001190825">
    <property type="component" value="Unassembled WGS sequence"/>
</dbReference>
<keyword evidence="2" id="KW-0223">Dioxygenase</keyword>
<evidence type="ECO:0000259" key="1">
    <source>
        <dbReference type="PROSITE" id="PS51471"/>
    </source>
</evidence>
<dbReference type="Gene3D" id="2.60.120.590">
    <property type="entry name" value="Alpha-ketoglutarate-dependent dioxygenase AlkB-like"/>
    <property type="match status" value="1"/>
</dbReference>
<proteinExistence type="predicted"/>
<accession>A0A508X038</accession>
<dbReference type="Pfam" id="PF13532">
    <property type="entry name" value="2OG-FeII_Oxy_2"/>
    <property type="match status" value="1"/>
</dbReference>
<evidence type="ECO:0000313" key="4">
    <source>
        <dbReference type="Proteomes" id="UP001190825"/>
    </source>
</evidence>
<dbReference type="EMBL" id="NBUC01000011">
    <property type="protein sequence ID" value="PLU09231.1"/>
    <property type="molecule type" value="Genomic_DNA"/>
</dbReference>
<evidence type="ECO:0000313" key="3">
    <source>
        <dbReference type="EMBL" id="VTZ63089.1"/>
    </source>
</evidence>
<dbReference type="InterPro" id="IPR005123">
    <property type="entry name" value="Oxoglu/Fe-dep_dioxygenase_dom"/>
</dbReference>
<dbReference type="Proteomes" id="UP000507954">
    <property type="component" value="Unassembled WGS sequence"/>
</dbReference>
<dbReference type="GO" id="GO:0070988">
    <property type="term" value="P:demethylation"/>
    <property type="evidence" value="ECO:0007669"/>
    <property type="project" value="InterPro"/>
</dbReference>
<dbReference type="InterPro" id="IPR027450">
    <property type="entry name" value="AlkB-like"/>
</dbReference>
<dbReference type="AlphaFoldDB" id="A0A508X038"/>
<dbReference type="RefSeq" id="WP_028053765.1">
    <property type="nucleotide sequence ID" value="NZ_ATYC01000008.1"/>
</dbReference>
<dbReference type="PROSITE" id="PS51471">
    <property type="entry name" value="FE2OG_OXY"/>
    <property type="match status" value="1"/>
</dbReference>
<dbReference type="PANTHER" id="PTHR12463:SF1">
    <property type="entry name" value="2-OXOGLUTARATE AND FE-DEPENDENT OXYGENASE FAMILY PROTEIN"/>
    <property type="match status" value="1"/>
</dbReference>
<sequence length="191" mass="21590">MQEDLFGYTRTMPEGFRYQAEVVPQKIQESLLGVLPGLSFRPFDFHGYEGKRRVVSFGWKYDFDAESVRKIDAIPSFLLPLRQLAADFAGLPAEKLEQALVTEYDVGAPIGWHRDKAVFGRVVGVSLLAPCTFRLRRRRVGKWERASATLEPGSAYLLSGAARSEWEHSIPPLDRLRYSVTFRELHAGTTG</sequence>
<dbReference type="PANTHER" id="PTHR12463">
    <property type="entry name" value="OXYGENASE-RELATED"/>
    <property type="match status" value="1"/>
</dbReference>
<evidence type="ECO:0000313" key="2">
    <source>
        <dbReference type="EMBL" id="PLU09231.1"/>
    </source>
</evidence>
<protein>
    <submittedName>
        <fullName evidence="2">Alpha-ketoglutarate-dependent dioxygenase AlkB</fullName>
    </submittedName>
</protein>
<keyword evidence="4" id="KW-1185">Reference proteome</keyword>
<name>A0A508X038_9HYPH</name>
<dbReference type="EMBL" id="CABFNB010000116">
    <property type="protein sequence ID" value="VTZ63089.1"/>
    <property type="molecule type" value="Genomic_DNA"/>
</dbReference>
<dbReference type="SUPFAM" id="SSF51197">
    <property type="entry name" value="Clavaminate synthase-like"/>
    <property type="match status" value="1"/>
</dbReference>
<reference evidence="3" key="3">
    <citation type="submission" date="2019-06" db="EMBL/GenBank/DDBJ databases">
        <authorList>
            <person name="Le Quere A."/>
            <person name="Colella S."/>
        </authorList>
    </citation>
    <scope>NUCLEOTIDE SEQUENCE</scope>
    <source>
        <strain evidence="3">EmedicaeMD41</strain>
    </source>
</reference>
<keyword evidence="2" id="KW-0560">Oxidoreductase</keyword>
<dbReference type="InterPro" id="IPR037151">
    <property type="entry name" value="AlkB-like_sf"/>
</dbReference>
<reference evidence="2" key="1">
    <citation type="submission" date="2017-04" db="EMBL/GenBank/DDBJ databases">
        <authorList>
            <person name="Porter S."/>
            <person name="Friesen M.L."/>
            <person name="Faber-Hammond J."/>
        </authorList>
    </citation>
    <scope>NUCLEOTIDE SEQUENCE</scope>
    <source>
        <strain evidence="2">Str16</strain>
    </source>
</reference>
<dbReference type="GO" id="GO:0051213">
    <property type="term" value="F:dioxygenase activity"/>
    <property type="evidence" value="ECO:0007669"/>
    <property type="project" value="UniProtKB-KW"/>
</dbReference>